<dbReference type="Proteomes" id="UP000800200">
    <property type="component" value="Unassembled WGS sequence"/>
</dbReference>
<reference evidence="1" key="1">
    <citation type="journal article" date="2020" name="Stud. Mycol.">
        <title>101 Dothideomycetes genomes: a test case for predicting lifestyles and emergence of pathogens.</title>
        <authorList>
            <person name="Haridas S."/>
            <person name="Albert R."/>
            <person name="Binder M."/>
            <person name="Bloem J."/>
            <person name="Labutti K."/>
            <person name="Salamov A."/>
            <person name="Andreopoulos B."/>
            <person name="Baker S."/>
            <person name="Barry K."/>
            <person name="Bills G."/>
            <person name="Bluhm B."/>
            <person name="Cannon C."/>
            <person name="Castanera R."/>
            <person name="Culley D."/>
            <person name="Daum C."/>
            <person name="Ezra D."/>
            <person name="Gonzalez J."/>
            <person name="Henrissat B."/>
            <person name="Kuo A."/>
            <person name="Liang C."/>
            <person name="Lipzen A."/>
            <person name="Lutzoni F."/>
            <person name="Magnuson J."/>
            <person name="Mondo S."/>
            <person name="Nolan M."/>
            <person name="Ohm R."/>
            <person name="Pangilinan J."/>
            <person name="Park H.-J."/>
            <person name="Ramirez L."/>
            <person name="Alfaro M."/>
            <person name="Sun H."/>
            <person name="Tritt A."/>
            <person name="Yoshinaga Y."/>
            <person name="Zwiers L.-H."/>
            <person name="Turgeon B."/>
            <person name="Goodwin S."/>
            <person name="Spatafora J."/>
            <person name="Crous P."/>
            <person name="Grigoriev I."/>
        </authorList>
    </citation>
    <scope>NUCLEOTIDE SEQUENCE</scope>
    <source>
        <strain evidence="1">CBS 207.26</strain>
    </source>
</reference>
<dbReference type="EMBL" id="ML994620">
    <property type="protein sequence ID" value="KAF2189732.1"/>
    <property type="molecule type" value="Genomic_DNA"/>
</dbReference>
<dbReference type="AlphaFoldDB" id="A0A6A6EFX1"/>
<organism evidence="1 2">
    <name type="scientific">Zopfia rhizophila CBS 207.26</name>
    <dbReference type="NCBI Taxonomy" id="1314779"/>
    <lineage>
        <taxon>Eukaryota</taxon>
        <taxon>Fungi</taxon>
        <taxon>Dikarya</taxon>
        <taxon>Ascomycota</taxon>
        <taxon>Pezizomycotina</taxon>
        <taxon>Dothideomycetes</taxon>
        <taxon>Dothideomycetes incertae sedis</taxon>
        <taxon>Zopfiaceae</taxon>
        <taxon>Zopfia</taxon>
    </lineage>
</organism>
<proteinExistence type="predicted"/>
<gene>
    <name evidence="1" type="ORF">K469DRAFT_700987</name>
</gene>
<name>A0A6A6EFX1_9PEZI</name>
<keyword evidence="2" id="KW-1185">Reference proteome</keyword>
<evidence type="ECO:0000313" key="1">
    <source>
        <dbReference type="EMBL" id="KAF2189732.1"/>
    </source>
</evidence>
<accession>A0A6A6EFX1</accession>
<evidence type="ECO:0000313" key="2">
    <source>
        <dbReference type="Proteomes" id="UP000800200"/>
    </source>
</evidence>
<protein>
    <submittedName>
        <fullName evidence="1">Uncharacterized protein</fullName>
    </submittedName>
</protein>
<sequence>MAGRSPIASLAVYVKPASTLTYQVCMYDFSLHAFMQLTRSTLRSSVDSNINIEIVGVAIYEAGWWRGTRGG</sequence>